<dbReference type="Proteomes" id="UP000076580">
    <property type="component" value="Chromosome 03"/>
</dbReference>
<feature type="compositionally biased region" description="Low complexity" evidence="12">
    <location>
        <begin position="568"/>
        <end position="582"/>
    </location>
</feature>
<keyword evidence="5 11" id="KW-0274">FAD</keyword>
<dbReference type="InterPro" id="IPR004177">
    <property type="entry name" value="DDHD_dom"/>
</dbReference>
<protein>
    <recommendedName>
        <fullName evidence="11">Kynurenine 3-monooxygenase</fullName>
        <ecNumber evidence="11">1.14.13.9</ecNumber>
    </recommendedName>
    <alternativeName>
        <fullName evidence="11">Biosynthesis of nicotinic acid protein 4</fullName>
    </alternativeName>
    <alternativeName>
        <fullName evidence="11">Kynurenine 3-hydroxylase</fullName>
    </alternativeName>
</protein>
<feature type="region of interest" description="Disordered" evidence="12">
    <location>
        <begin position="997"/>
        <end position="1033"/>
    </location>
</feature>
<dbReference type="PRINTS" id="PR00420">
    <property type="entry name" value="RNGMNOXGNASE"/>
</dbReference>
<evidence type="ECO:0000256" key="6">
    <source>
        <dbReference type="ARBA" id="ARBA00022857"/>
    </source>
</evidence>
<evidence type="ECO:0000313" key="14">
    <source>
        <dbReference type="EMBL" id="KYK56050.1"/>
    </source>
</evidence>
<dbReference type="Pfam" id="PF02862">
    <property type="entry name" value="DDHD"/>
    <property type="match status" value="2"/>
</dbReference>
<evidence type="ECO:0000256" key="2">
    <source>
        <dbReference type="ARBA" id="ARBA00022630"/>
    </source>
</evidence>
<dbReference type="PANTHER" id="PTHR46028">
    <property type="entry name" value="KYNURENINE 3-MONOOXYGENASE"/>
    <property type="match status" value="1"/>
</dbReference>
<evidence type="ECO:0000256" key="11">
    <source>
        <dbReference type="HAMAP-Rule" id="MF_03018"/>
    </source>
</evidence>
<evidence type="ECO:0000256" key="12">
    <source>
        <dbReference type="SAM" id="MobiDB-lite"/>
    </source>
</evidence>
<feature type="region of interest" description="Disordered" evidence="12">
    <location>
        <begin position="562"/>
        <end position="582"/>
    </location>
</feature>
<dbReference type="GO" id="GO:0071949">
    <property type="term" value="F:FAD binding"/>
    <property type="evidence" value="ECO:0007669"/>
    <property type="project" value="InterPro"/>
</dbReference>
<comment type="caution">
    <text evidence="14">The sequence shown here is derived from an EMBL/GenBank/DDBJ whole genome shotgun (WGS) entry which is preliminary data.</text>
</comment>
<keyword evidence="7 11" id="KW-0560">Oxidoreductase</keyword>
<reference evidence="14 15" key="1">
    <citation type="journal article" date="2016" name="Sci. Rep.">
        <title>Insights into Adaptations to a Near-Obligate Nematode Endoparasitic Lifestyle from the Finished Genome of Drechmeria coniospora.</title>
        <authorList>
            <person name="Zhang L."/>
            <person name="Zhou Z."/>
            <person name="Guo Q."/>
            <person name="Fokkens L."/>
            <person name="Miskei M."/>
            <person name="Pocsi I."/>
            <person name="Zhang W."/>
            <person name="Chen M."/>
            <person name="Wang L."/>
            <person name="Sun Y."/>
            <person name="Donzelli B.G."/>
            <person name="Gibson D.M."/>
            <person name="Nelson D.R."/>
            <person name="Luo J.G."/>
            <person name="Rep M."/>
            <person name="Liu H."/>
            <person name="Yang S."/>
            <person name="Wang J."/>
            <person name="Krasnoff S.B."/>
            <person name="Xu Y."/>
            <person name="Molnar I."/>
            <person name="Lin M."/>
        </authorList>
    </citation>
    <scope>NUCLEOTIDE SEQUENCE [LARGE SCALE GENOMIC DNA]</scope>
    <source>
        <strain evidence="14 15">ARSEF 6962</strain>
    </source>
</reference>
<dbReference type="GO" id="GO:0034354">
    <property type="term" value="P:'de novo' NAD+ biosynthetic process from L-tryptophan"/>
    <property type="evidence" value="ECO:0007669"/>
    <property type="project" value="UniProtKB-UniRule"/>
</dbReference>
<evidence type="ECO:0000256" key="1">
    <source>
        <dbReference type="ARBA" id="ARBA00001974"/>
    </source>
</evidence>
<proteinExistence type="inferred from homology"/>
<name>A0A151GG20_DRECN</name>
<dbReference type="GO" id="GO:0019805">
    <property type="term" value="P:quinolinate biosynthetic process"/>
    <property type="evidence" value="ECO:0007669"/>
    <property type="project" value="UniProtKB-UniRule"/>
</dbReference>
<dbReference type="HAMAP" id="MF_01971">
    <property type="entry name" value="Kynurenine_monooxygenase"/>
    <property type="match status" value="1"/>
</dbReference>
<keyword evidence="6 11" id="KW-0521">NADP</keyword>
<comment type="function">
    <text evidence="11">Catalyzes the hydroxylation of L-kynurenine (L-Kyn) to form 3-hydroxy-L-kynurenine (L-3OHKyn). Required for synthesis of quinolinic acid.</text>
</comment>
<dbReference type="FunFam" id="3.50.50.60:FF:000129">
    <property type="entry name" value="Kynurenine 3-monooxygenase"/>
    <property type="match status" value="1"/>
</dbReference>
<dbReference type="STRING" id="98403.A0A151GG20"/>
<keyword evidence="9 11" id="KW-0496">Mitochondrion</keyword>
<comment type="subcellular location">
    <subcellularLocation>
        <location evidence="11">Mitochondrion outer membrane</location>
    </subcellularLocation>
</comment>
<dbReference type="EC" id="1.14.13.9" evidence="11"/>
<dbReference type="InterPro" id="IPR002938">
    <property type="entry name" value="FAD-bd"/>
</dbReference>
<sequence length="1460" mass="161036">METPQKTVIVGAGPVGSLAALYAAQRGHQVEVYELRPDLRNPGIIPLNFTKSINLAVSERGINAMRLAGHPTLLQSVMDRTVPMHARMIHGRGPTGAPYEHSQSYDARGRAIYAIDRSGLNSILLDHLDSMPNVKLFFNHKLTGADFRQCRAWFEAHDTALGVNGRPKEIEITFDLMMGADGAHSAVRYHMMKFSRMDYQQEYIDTLWCEFQLSPRRETGGPWGEYQISPNHLHIWPANDFMFIAIPSEDGSFTCTLFLPSKQFADLERDPTSLPAFFDEHFSGVTDLIPSETLISSFEENPHLPLISLKCRPYHHGSSGVIIGDAAHAMVPFYGQGMNAGMEDVRILFSIMDKHAEALAEYSQFRAADSHAINDLALQNYVEMRSSVLSRRYRLRKFLEEFMSVNFPQLGWHTKYARISFSNEGYATIVRQNSHCPPMNNPPQHTFGAKCRLAHIPRRLSITDTPPVQAQFFYASSVPIDEPLSARLASTTLDSKSARCQSRPFNNGDNNDLEKAWLTLFSDAACQQHDAVLTAHRVPSATSQCAMDMKSRLVQKLAAHHDTKNLDPSRSAASASSSDALPSSATDCSIDLLLNVSLELQSNICSLLRKYTPELSIENIAQEVVAARGSRTKTASVVAAESPAGPCSSSTDPGGIHDPTSSPLRPNSSGDRGSENTHQSMNDVADGNRSRQRVALQLKDSSPRMQKLPSPRGHIRTPVRGPDGDTGNPLVRAGAVGISPSTSASVPRNDGAPKETLAPCGGHGNNDVPVVHSEPGMEVDDPSFAPCDQEDALGIVVGVSRLHKVILPLLQMKPIYWSPVNDIAVVMRATWFFRDTMLPVNPVVANQLEAGYCELRPWTETWRDEVRCAIEVGPLGEEKVSHWLWPQDSNNGLYRNKKGSFEPPIPSDPCCAARCFQGDAAAQGSIESLLEGPAVAKELPNRLFSNHHVIYKDQTHAFLLKPSLKPSAYYGRRPLLKIMNGSTVGVPVVRGFSRRTWERVHGGRQTRHQNEPPSLASAESQQNAGSGDCPACEAENERGQVTDLVLVAHGIGQKIAERVESFHFTHAINGFRRAVNLELTNPIVRQILRQDQNGLMILPLNWRTGLSFEDGRAGNAEGRASSVAESFALKDIEPTTIPAVRSLISDVMFDIPFYMSHHKNKMIKALVLEANRVYRLWCRNNPGFAHRGRVHLIAHSLGSAMALDVLSRQPTTVPSLDLNNDEAEARFFEFDTKNLFLLGSPAGFFLLLEHGALLPRRERRKPGADPDDVANESVVGEAGQFGCLAVDNVYNVLAKEDPIAYLLNGAVDPTYSASLKVAYVPGTSQSIFKSLGEAVRQVVPGMAPSTNAFALKQEPIPTLRLPSQLELEVHNFSREEIAEKKAFLLNDNGQIDWFLRSGGGPLEIQYLNMLSAHTSYWTNLDFIRMLCIEIGRKPGKANTLPAMRVVKAKRRFAPRNQGLG</sequence>
<gene>
    <name evidence="11" type="primary">BNA4</name>
    <name evidence="14" type="ORF">DCS_08016</name>
</gene>
<evidence type="ECO:0000259" key="13">
    <source>
        <dbReference type="PROSITE" id="PS51043"/>
    </source>
</evidence>
<feature type="region of interest" description="Disordered" evidence="12">
    <location>
        <begin position="636"/>
        <end position="764"/>
    </location>
</feature>
<dbReference type="Gene3D" id="3.50.50.60">
    <property type="entry name" value="FAD/NAD(P)-binding domain"/>
    <property type="match status" value="1"/>
</dbReference>
<dbReference type="InParanoid" id="A0A151GG20"/>
<evidence type="ECO:0000313" key="15">
    <source>
        <dbReference type="Proteomes" id="UP000076580"/>
    </source>
</evidence>
<dbReference type="GO" id="GO:0070189">
    <property type="term" value="P:kynurenine metabolic process"/>
    <property type="evidence" value="ECO:0007669"/>
    <property type="project" value="TreeGrafter"/>
</dbReference>
<dbReference type="GO" id="GO:0043420">
    <property type="term" value="P:anthranilate metabolic process"/>
    <property type="evidence" value="ECO:0007669"/>
    <property type="project" value="UniProtKB-UniRule"/>
</dbReference>
<keyword evidence="15" id="KW-1185">Reference proteome</keyword>
<keyword evidence="4 11" id="KW-1000">Mitochondrion outer membrane</keyword>
<keyword evidence="3 11" id="KW-0662">Pyridine nucleotide biosynthesis</keyword>
<keyword evidence="2 11" id="KW-0285">Flavoprotein</keyword>
<dbReference type="PROSITE" id="PS51043">
    <property type="entry name" value="DDHD"/>
    <property type="match status" value="1"/>
</dbReference>
<dbReference type="PANTHER" id="PTHR46028:SF2">
    <property type="entry name" value="KYNURENINE 3-MONOOXYGENASE"/>
    <property type="match status" value="1"/>
</dbReference>
<dbReference type="GO" id="GO:0004502">
    <property type="term" value="F:kynurenine 3-monooxygenase activity"/>
    <property type="evidence" value="ECO:0007669"/>
    <property type="project" value="UniProtKB-UniRule"/>
</dbReference>
<organism evidence="14 15">
    <name type="scientific">Drechmeria coniospora</name>
    <name type="common">Nematophagous fungus</name>
    <name type="synonym">Meria coniospora</name>
    <dbReference type="NCBI Taxonomy" id="98403"/>
    <lineage>
        <taxon>Eukaryota</taxon>
        <taxon>Fungi</taxon>
        <taxon>Dikarya</taxon>
        <taxon>Ascomycota</taxon>
        <taxon>Pezizomycotina</taxon>
        <taxon>Sordariomycetes</taxon>
        <taxon>Hypocreomycetidae</taxon>
        <taxon>Hypocreales</taxon>
        <taxon>Ophiocordycipitaceae</taxon>
        <taxon>Drechmeria</taxon>
    </lineage>
</organism>
<comment type="similarity">
    <text evidence="11">Belongs to the aromatic-ring hydroxylase family. KMO subfamily.</text>
</comment>
<dbReference type="Pfam" id="PF01494">
    <property type="entry name" value="FAD_binding_3"/>
    <property type="match status" value="1"/>
</dbReference>
<dbReference type="SMART" id="SM01127">
    <property type="entry name" value="DDHD"/>
    <property type="match status" value="1"/>
</dbReference>
<evidence type="ECO:0000256" key="4">
    <source>
        <dbReference type="ARBA" id="ARBA00022787"/>
    </source>
</evidence>
<evidence type="ECO:0000256" key="5">
    <source>
        <dbReference type="ARBA" id="ARBA00022827"/>
    </source>
</evidence>
<comment type="pathway">
    <text evidence="11">Cofactor biosynthesis; NAD(+) biosynthesis; quinolinate from L-kynurenine: step 1/3.</text>
</comment>
<dbReference type="GO" id="GO:0006569">
    <property type="term" value="P:L-tryptophan catabolic process"/>
    <property type="evidence" value="ECO:0007669"/>
    <property type="project" value="UniProtKB-UniRule"/>
</dbReference>
<dbReference type="GO" id="GO:0046872">
    <property type="term" value="F:metal ion binding"/>
    <property type="evidence" value="ECO:0007669"/>
    <property type="project" value="InterPro"/>
</dbReference>
<comment type="cofactor">
    <cofactor evidence="1 11">
        <name>FAD</name>
        <dbReference type="ChEBI" id="CHEBI:57692"/>
    </cofactor>
</comment>
<dbReference type="SUPFAM" id="SSF51905">
    <property type="entry name" value="FAD/NAD(P)-binding domain"/>
    <property type="match status" value="1"/>
</dbReference>
<dbReference type="UniPathway" id="UPA00253">
    <property type="reaction ID" value="UER00328"/>
</dbReference>
<evidence type="ECO:0000256" key="3">
    <source>
        <dbReference type="ARBA" id="ARBA00022642"/>
    </source>
</evidence>
<keyword evidence="8 11" id="KW-0503">Monooxygenase</keyword>
<keyword evidence="11" id="KW-0472">Membrane</keyword>
<feature type="compositionally biased region" description="Polar residues" evidence="12">
    <location>
        <begin position="659"/>
        <end position="682"/>
    </location>
</feature>
<comment type="catalytic activity">
    <reaction evidence="10 11">
        <text>L-kynurenine + NADPH + O2 + H(+) = 3-hydroxy-L-kynurenine + NADP(+) + H2O</text>
        <dbReference type="Rhea" id="RHEA:20545"/>
        <dbReference type="ChEBI" id="CHEBI:15377"/>
        <dbReference type="ChEBI" id="CHEBI:15378"/>
        <dbReference type="ChEBI" id="CHEBI:15379"/>
        <dbReference type="ChEBI" id="CHEBI:57783"/>
        <dbReference type="ChEBI" id="CHEBI:57959"/>
        <dbReference type="ChEBI" id="CHEBI:58125"/>
        <dbReference type="ChEBI" id="CHEBI:58349"/>
        <dbReference type="EC" id="1.14.13.9"/>
    </reaction>
</comment>
<dbReference type="InterPro" id="IPR027545">
    <property type="entry name" value="Kynurenine_monooxygenase"/>
</dbReference>
<evidence type="ECO:0000256" key="8">
    <source>
        <dbReference type="ARBA" id="ARBA00023033"/>
    </source>
</evidence>
<feature type="domain" description="DDHD" evidence="13">
    <location>
        <begin position="1228"/>
        <end position="1432"/>
    </location>
</feature>
<accession>A0A151GG20</accession>
<dbReference type="GO" id="GO:0005741">
    <property type="term" value="C:mitochondrial outer membrane"/>
    <property type="evidence" value="ECO:0007669"/>
    <property type="project" value="UniProtKB-SubCell"/>
</dbReference>
<evidence type="ECO:0000256" key="9">
    <source>
        <dbReference type="ARBA" id="ARBA00023128"/>
    </source>
</evidence>
<dbReference type="InterPro" id="IPR036188">
    <property type="entry name" value="FAD/NAD-bd_sf"/>
</dbReference>
<evidence type="ECO:0000256" key="7">
    <source>
        <dbReference type="ARBA" id="ARBA00023002"/>
    </source>
</evidence>
<evidence type="ECO:0000256" key="10">
    <source>
        <dbReference type="ARBA" id="ARBA00047818"/>
    </source>
</evidence>
<dbReference type="EMBL" id="LAYC01000003">
    <property type="protein sequence ID" value="KYK56050.1"/>
    <property type="molecule type" value="Genomic_DNA"/>
</dbReference>